<comment type="caution">
    <text evidence="1">The sequence shown here is derived from an EMBL/GenBank/DDBJ whole genome shotgun (WGS) entry which is preliminary data.</text>
</comment>
<evidence type="ECO:0000313" key="3">
    <source>
        <dbReference type="Proteomes" id="UP001152797"/>
    </source>
</evidence>
<reference evidence="1" key="1">
    <citation type="submission" date="2022-10" db="EMBL/GenBank/DDBJ databases">
        <authorList>
            <person name="Chen Y."/>
            <person name="Dougan E. K."/>
            <person name="Chan C."/>
            <person name="Rhodes N."/>
            <person name="Thang M."/>
        </authorList>
    </citation>
    <scope>NUCLEOTIDE SEQUENCE</scope>
</reference>
<evidence type="ECO:0000313" key="1">
    <source>
        <dbReference type="EMBL" id="CAI3980384.1"/>
    </source>
</evidence>
<proteinExistence type="predicted"/>
<name>A0A9P1BVS9_9DINO</name>
<dbReference type="AlphaFoldDB" id="A0A9P1BVS9"/>
<sequence>MNPVSSSHDRASDRSGLLATLVVTSAPSPQRTAARHTFKQQKKVRRPLKTVLAVHADGSKVYLSEHPQQNHRKLQLFHDINAAEAAYAESLIKERAENRCLQGGCSDHCQSNWQRFLKMWMKSCGWVLTRWTKTRIDIHSSVTETKSDDE</sequence>
<reference evidence="2" key="2">
    <citation type="submission" date="2024-04" db="EMBL/GenBank/DDBJ databases">
        <authorList>
            <person name="Chen Y."/>
            <person name="Shah S."/>
            <person name="Dougan E. K."/>
            <person name="Thang M."/>
            <person name="Chan C."/>
        </authorList>
    </citation>
    <scope>NUCLEOTIDE SEQUENCE [LARGE SCALE GENOMIC DNA]</scope>
</reference>
<gene>
    <name evidence="1" type="ORF">C1SCF055_LOCUS8258</name>
</gene>
<dbReference type="Proteomes" id="UP001152797">
    <property type="component" value="Unassembled WGS sequence"/>
</dbReference>
<keyword evidence="3" id="KW-1185">Reference proteome</keyword>
<dbReference type="EMBL" id="CAMXCT020000557">
    <property type="protein sequence ID" value="CAL1133759.1"/>
    <property type="molecule type" value="Genomic_DNA"/>
</dbReference>
<protein>
    <submittedName>
        <fullName evidence="1">Uncharacterized protein</fullName>
    </submittedName>
</protein>
<organism evidence="1">
    <name type="scientific">Cladocopium goreaui</name>
    <dbReference type="NCBI Taxonomy" id="2562237"/>
    <lineage>
        <taxon>Eukaryota</taxon>
        <taxon>Sar</taxon>
        <taxon>Alveolata</taxon>
        <taxon>Dinophyceae</taxon>
        <taxon>Suessiales</taxon>
        <taxon>Symbiodiniaceae</taxon>
        <taxon>Cladocopium</taxon>
    </lineage>
</organism>
<dbReference type="EMBL" id="CAMXCT010000557">
    <property type="protein sequence ID" value="CAI3980384.1"/>
    <property type="molecule type" value="Genomic_DNA"/>
</dbReference>
<dbReference type="EMBL" id="CAMXCT030000557">
    <property type="protein sequence ID" value="CAL4767696.1"/>
    <property type="molecule type" value="Genomic_DNA"/>
</dbReference>
<accession>A0A9P1BVS9</accession>
<evidence type="ECO:0000313" key="2">
    <source>
        <dbReference type="EMBL" id="CAL1133759.1"/>
    </source>
</evidence>